<evidence type="ECO:0000256" key="4">
    <source>
        <dbReference type="ARBA" id="ARBA00022676"/>
    </source>
</evidence>
<dbReference type="Gene3D" id="3.90.550.10">
    <property type="entry name" value="Spore Coat Polysaccharide Biosynthesis Protein SpsA, Chain A"/>
    <property type="match status" value="1"/>
</dbReference>
<dbReference type="InterPro" id="IPR017835">
    <property type="entry name" value="Hopen-assoc_HpnI"/>
</dbReference>
<dbReference type="PANTHER" id="PTHR12726:SF0">
    <property type="entry name" value="CERAMIDE GLUCOSYLTRANSFERASE"/>
    <property type="match status" value="1"/>
</dbReference>
<gene>
    <name evidence="10" type="ORF">QO011_003587</name>
</gene>
<dbReference type="InterPro" id="IPR029044">
    <property type="entry name" value="Nucleotide-diphossugar_trans"/>
</dbReference>
<protein>
    <submittedName>
        <fullName evidence="10">Ceramide glucosyltransferase</fullName>
        <ecNumber evidence="10">2.4.1.80</ecNumber>
    </submittedName>
</protein>
<dbReference type="Pfam" id="PF13506">
    <property type="entry name" value="Glyco_transf_21"/>
    <property type="match status" value="1"/>
</dbReference>
<accession>A0ABU0J8G8</accession>
<name>A0ABU0J8G8_9HYPH</name>
<dbReference type="NCBIfam" id="TIGR03472">
    <property type="entry name" value="HpnI"/>
    <property type="match status" value="1"/>
</dbReference>
<dbReference type="Proteomes" id="UP001242480">
    <property type="component" value="Unassembled WGS sequence"/>
</dbReference>
<evidence type="ECO:0000313" key="10">
    <source>
        <dbReference type="EMBL" id="MDQ0470568.1"/>
    </source>
</evidence>
<evidence type="ECO:0000256" key="9">
    <source>
        <dbReference type="SAM" id="Phobius"/>
    </source>
</evidence>
<evidence type="ECO:0000256" key="6">
    <source>
        <dbReference type="ARBA" id="ARBA00022692"/>
    </source>
</evidence>
<evidence type="ECO:0000256" key="3">
    <source>
        <dbReference type="ARBA" id="ARBA00004991"/>
    </source>
</evidence>
<organism evidence="10 11">
    <name type="scientific">Labrys wisconsinensis</name>
    <dbReference type="NCBI Taxonomy" id="425677"/>
    <lineage>
        <taxon>Bacteria</taxon>
        <taxon>Pseudomonadati</taxon>
        <taxon>Pseudomonadota</taxon>
        <taxon>Alphaproteobacteria</taxon>
        <taxon>Hyphomicrobiales</taxon>
        <taxon>Xanthobacteraceae</taxon>
        <taxon>Labrys</taxon>
    </lineage>
</organism>
<dbReference type="PANTHER" id="PTHR12726">
    <property type="entry name" value="CERAMIDE GLUCOSYLTRANSFERASE"/>
    <property type="match status" value="1"/>
</dbReference>
<feature type="transmembrane region" description="Helical" evidence="9">
    <location>
        <begin position="294"/>
        <end position="317"/>
    </location>
</feature>
<dbReference type="RefSeq" id="WP_307274641.1">
    <property type="nucleotide sequence ID" value="NZ_JAUSVX010000006.1"/>
</dbReference>
<evidence type="ECO:0000256" key="1">
    <source>
        <dbReference type="ARBA" id="ARBA00004141"/>
    </source>
</evidence>
<evidence type="ECO:0000256" key="7">
    <source>
        <dbReference type="ARBA" id="ARBA00022989"/>
    </source>
</evidence>
<keyword evidence="8 9" id="KW-0472">Membrane</keyword>
<dbReference type="EMBL" id="JAUSVX010000006">
    <property type="protein sequence ID" value="MDQ0470568.1"/>
    <property type="molecule type" value="Genomic_DNA"/>
</dbReference>
<dbReference type="GO" id="GO:0008120">
    <property type="term" value="F:ceramide glucosyltransferase activity"/>
    <property type="evidence" value="ECO:0007669"/>
    <property type="project" value="UniProtKB-EC"/>
</dbReference>
<comment type="pathway">
    <text evidence="2">Lipid metabolism; sphingolipid metabolism.</text>
</comment>
<reference evidence="10 11" key="1">
    <citation type="submission" date="2023-07" db="EMBL/GenBank/DDBJ databases">
        <title>Genomic Encyclopedia of Type Strains, Phase IV (KMG-IV): sequencing the most valuable type-strain genomes for metagenomic binning, comparative biology and taxonomic classification.</title>
        <authorList>
            <person name="Goeker M."/>
        </authorList>
    </citation>
    <scope>NUCLEOTIDE SEQUENCE [LARGE SCALE GENOMIC DNA]</scope>
    <source>
        <strain evidence="10 11">DSM 19619</strain>
    </source>
</reference>
<keyword evidence="4 10" id="KW-0328">Glycosyltransferase</keyword>
<comment type="caution">
    <text evidence="10">The sequence shown here is derived from an EMBL/GenBank/DDBJ whole genome shotgun (WGS) entry which is preliminary data.</text>
</comment>
<comment type="pathway">
    <text evidence="3">Sphingolipid metabolism.</text>
</comment>
<proteinExistence type="predicted"/>
<keyword evidence="6 9" id="KW-0812">Transmembrane</keyword>
<evidence type="ECO:0000313" key="11">
    <source>
        <dbReference type="Proteomes" id="UP001242480"/>
    </source>
</evidence>
<sequence>MIGQALALLFGALAVAGCLYTLVAARLVARFGRPEPAAAASGAAVTVLKPLHGAEPFLHENLMSFLAQDHAGPVQVVFGVQNPQDAAIPVVEAIIRAMPERDLALVVDAARHGSNPKVSNLINMMGAARHDVLVLADSDIRVGPDYLARVVAALERPGIGAVTCPYRGGVTDGLWSRLAGLQIDSHFLPSVVVGLAGGLAAPCFGATIALRRQTLERIGGFRALADVLADDYAVGHAVRGLGLAVAVTPFLVTHRCNDASLAEMLRHEIRWAKTVAGLDRLGHVGSGLTHPLPLAILALSLTGLSGGAGILVAAAFFCRSLLLWSVARRFGLQETAYGLLPLRDCLSFLVYLASFVPTGVHWRGHDFRVRMDGTMVARREGDR</sequence>
<evidence type="ECO:0000256" key="5">
    <source>
        <dbReference type="ARBA" id="ARBA00022679"/>
    </source>
</evidence>
<dbReference type="SUPFAM" id="SSF53448">
    <property type="entry name" value="Nucleotide-diphospho-sugar transferases"/>
    <property type="match status" value="1"/>
</dbReference>
<keyword evidence="11" id="KW-1185">Reference proteome</keyword>
<evidence type="ECO:0000256" key="8">
    <source>
        <dbReference type="ARBA" id="ARBA00023136"/>
    </source>
</evidence>
<comment type="subcellular location">
    <subcellularLocation>
        <location evidence="1">Membrane</location>
        <topology evidence="1">Multi-pass membrane protein</topology>
    </subcellularLocation>
</comment>
<dbReference type="EC" id="2.4.1.80" evidence="10"/>
<dbReference type="InterPro" id="IPR025993">
    <property type="entry name" value="Ceramide_glucosylTrfase"/>
</dbReference>
<dbReference type="CDD" id="cd02520">
    <property type="entry name" value="Glucosylceramide_synthase"/>
    <property type="match status" value="1"/>
</dbReference>
<evidence type="ECO:0000256" key="2">
    <source>
        <dbReference type="ARBA" id="ARBA00004760"/>
    </source>
</evidence>
<keyword evidence="7 9" id="KW-1133">Transmembrane helix</keyword>
<keyword evidence="5 10" id="KW-0808">Transferase</keyword>